<evidence type="ECO:0000256" key="2">
    <source>
        <dbReference type="ARBA" id="ARBA00010663"/>
    </source>
</evidence>
<comment type="similarity">
    <text evidence="2">Belongs to the G-protein coupled receptor 1 family.</text>
</comment>
<dbReference type="PRINTS" id="PR00237">
    <property type="entry name" value="GPCRRHODOPSN"/>
</dbReference>
<evidence type="ECO:0000259" key="7">
    <source>
        <dbReference type="PROSITE" id="PS50262"/>
    </source>
</evidence>
<dbReference type="AlphaFoldDB" id="A0AAV2Q0R3"/>
<dbReference type="InterPro" id="IPR000276">
    <property type="entry name" value="GPCR_Rhodpsn"/>
</dbReference>
<gene>
    <name evidence="8" type="ORF">MNOR_LOCUS5785</name>
</gene>
<keyword evidence="4 6" id="KW-1133">Transmembrane helix</keyword>
<dbReference type="GO" id="GO:0016020">
    <property type="term" value="C:membrane"/>
    <property type="evidence" value="ECO:0007669"/>
    <property type="project" value="UniProtKB-SubCell"/>
</dbReference>
<accession>A0AAV2Q0R3</accession>
<dbReference type="Pfam" id="PF00001">
    <property type="entry name" value="7tm_1"/>
    <property type="match status" value="1"/>
</dbReference>
<feature type="transmembrane region" description="Helical" evidence="6">
    <location>
        <begin position="51"/>
        <end position="72"/>
    </location>
</feature>
<dbReference type="SUPFAM" id="SSF81321">
    <property type="entry name" value="Family A G protein-coupled receptor-like"/>
    <property type="match status" value="1"/>
</dbReference>
<dbReference type="InterPro" id="IPR017452">
    <property type="entry name" value="GPCR_Rhodpsn_7TM"/>
</dbReference>
<protein>
    <recommendedName>
        <fullName evidence="7">G-protein coupled receptors family 1 profile domain-containing protein</fullName>
    </recommendedName>
</protein>
<proteinExistence type="inferred from homology"/>
<evidence type="ECO:0000256" key="1">
    <source>
        <dbReference type="ARBA" id="ARBA00004370"/>
    </source>
</evidence>
<dbReference type="PROSITE" id="PS50262">
    <property type="entry name" value="G_PROTEIN_RECEP_F1_2"/>
    <property type="match status" value="1"/>
</dbReference>
<name>A0AAV2Q0R3_MEGNR</name>
<evidence type="ECO:0000313" key="8">
    <source>
        <dbReference type="EMBL" id="CAL4066538.1"/>
    </source>
</evidence>
<feature type="non-terminal residue" evidence="8">
    <location>
        <position position="1"/>
    </location>
</feature>
<keyword evidence="3 6" id="KW-0812">Transmembrane</keyword>
<dbReference type="InterPro" id="IPR027294">
    <property type="entry name" value="NPS_rcpt"/>
</dbReference>
<evidence type="ECO:0000256" key="6">
    <source>
        <dbReference type="SAM" id="Phobius"/>
    </source>
</evidence>
<dbReference type="PANTHER" id="PTHR24244">
    <property type="entry name" value="NEUROPEPTIDE S RECEPTOR"/>
    <property type="match status" value="1"/>
</dbReference>
<keyword evidence="5 6" id="KW-0472">Membrane</keyword>
<dbReference type="Proteomes" id="UP001497623">
    <property type="component" value="Unassembled WGS sequence"/>
</dbReference>
<dbReference type="Gene3D" id="1.20.1070.10">
    <property type="entry name" value="Rhodopsin 7-helix transmembrane proteins"/>
    <property type="match status" value="1"/>
</dbReference>
<feature type="transmembrane region" description="Helical" evidence="6">
    <location>
        <begin position="84"/>
        <end position="107"/>
    </location>
</feature>
<sequence length="127" mass="14213">AIDSEVLLQRNCTDLYYLELNNGTCNNITSSIDCSNVTSEGTYDFLKTEQFTLLSILFIFIVVGNVAVILALMLSKARKSRTNFFIKQLALADLSVGLITVLSDMIWKITVTWLAGNFMCKIVNFAR</sequence>
<evidence type="ECO:0000256" key="3">
    <source>
        <dbReference type="ARBA" id="ARBA00022692"/>
    </source>
</evidence>
<dbReference type="EMBL" id="CAXKWB010002295">
    <property type="protein sequence ID" value="CAL4066538.1"/>
    <property type="molecule type" value="Genomic_DNA"/>
</dbReference>
<comment type="subcellular location">
    <subcellularLocation>
        <location evidence="1">Membrane</location>
    </subcellularLocation>
</comment>
<keyword evidence="9" id="KW-1185">Reference proteome</keyword>
<evidence type="ECO:0000256" key="4">
    <source>
        <dbReference type="ARBA" id="ARBA00022989"/>
    </source>
</evidence>
<organism evidence="8 9">
    <name type="scientific">Meganyctiphanes norvegica</name>
    <name type="common">Northern krill</name>
    <name type="synonym">Thysanopoda norvegica</name>
    <dbReference type="NCBI Taxonomy" id="48144"/>
    <lineage>
        <taxon>Eukaryota</taxon>
        <taxon>Metazoa</taxon>
        <taxon>Ecdysozoa</taxon>
        <taxon>Arthropoda</taxon>
        <taxon>Crustacea</taxon>
        <taxon>Multicrustacea</taxon>
        <taxon>Malacostraca</taxon>
        <taxon>Eumalacostraca</taxon>
        <taxon>Eucarida</taxon>
        <taxon>Euphausiacea</taxon>
        <taxon>Euphausiidae</taxon>
        <taxon>Meganyctiphanes</taxon>
    </lineage>
</organism>
<evidence type="ECO:0000256" key="5">
    <source>
        <dbReference type="ARBA" id="ARBA00023136"/>
    </source>
</evidence>
<evidence type="ECO:0000313" key="9">
    <source>
        <dbReference type="Proteomes" id="UP001497623"/>
    </source>
</evidence>
<feature type="domain" description="G-protein coupled receptors family 1 profile" evidence="7">
    <location>
        <begin position="64"/>
        <end position="127"/>
    </location>
</feature>
<reference evidence="8 9" key="1">
    <citation type="submission" date="2024-05" db="EMBL/GenBank/DDBJ databases">
        <authorList>
            <person name="Wallberg A."/>
        </authorList>
    </citation>
    <scope>NUCLEOTIDE SEQUENCE [LARGE SCALE GENOMIC DNA]</scope>
</reference>
<feature type="non-terminal residue" evidence="8">
    <location>
        <position position="127"/>
    </location>
</feature>
<dbReference type="PANTHER" id="PTHR24244:SF1">
    <property type="entry name" value="G-PROTEIN COUPLED RECEPTORS FAMILY 1 PROFILE DOMAIN-CONTAINING PROTEIN"/>
    <property type="match status" value="1"/>
</dbReference>
<comment type="caution">
    <text evidence="8">The sequence shown here is derived from an EMBL/GenBank/DDBJ whole genome shotgun (WGS) entry which is preliminary data.</text>
</comment>
<dbReference type="GO" id="GO:0008188">
    <property type="term" value="F:neuropeptide receptor activity"/>
    <property type="evidence" value="ECO:0007669"/>
    <property type="project" value="InterPro"/>
</dbReference>